<dbReference type="SUPFAM" id="SSF52540">
    <property type="entry name" value="P-loop containing nucleoside triphosphate hydrolases"/>
    <property type="match status" value="1"/>
</dbReference>
<reference evidence="7 8" key="1">
    <citation type="journal article" date="2018" name="Int. J. Syst. Evol. Microbiol.">
        <title>Mesosutterella multiformis gen. nov., sp. nov., a member of the family Sutterellaceae and Sutterella megalosphaeroides sp. nov., isolated from human faeces.</title>
        <authorList>
            <person name="Sakamoto M."/>
            <person name="Ikeyama N."/>
            <person name="Kunihiro T."/>
            <person name="Iino T."/>
            <person name="Yuki M."/>
            <person name="Ohkuma M."/>
        </authorList>
    </citation>
    <scope>NUCLEOTIDE SEQUENCE [LARGE SCALE GENOMIC DNA]</scope>
    <source>
        <strain evidence="7 8">4NBBH2</strain>
    </source>
</reference>
<keyword evidence="3" id="KW-1003">Cell membrane</keyword>
<keyword evidence="5 7" id="KW-0067">ATP-binding</keyword>
<comment type="caution">
    <text evidence="7">The sequence shown here is derived from an EMBL/GenBank/DDBJ whole genome shotgun (WGS) entry which is preliminary data.</text>
</comment>
<accession>A0A388SEQ2</accession>
<keyword evidence="2" id="KW-0813">Transport</keyword>
<protein>
    <submittedName>
        <fullName evidence="7">Metal ABC transporter ATP-binding protein</fullName>
    </submittedName>
</protein>
<dbReference type="AlphaFoldDB" id="A0A388SEQ2"/>
<dbReference type="GO" id="GO:0016887">
    <property type="term" value="F:ATP hydrolysis activity"/>
    <property type="evidence" value="ECO:0007669"/>
    <property type="project" value="InterPro"/>
</dbReference>
<dbReference type="Gene3D" id="3.40.50.300">
    <property type="entry name" value="P-loop containing nucleotide triphosphate hydrolases"/>
    <property type="match status" value="1"/>
</dbReference>
<keyword evidence="8" id="KW-1185">Reference proteome</keyword>
<dbReference type="InterPro" id="IPR050153">
    <property type="entry name" value="Metal_Ion_Import_ABC"/>
</dbReference>
<evidence type="ECO:0000256" key="5">
    <source>
        <dbReference type="ARBA" id="ARBA00022840"/>
    </source>
</evidence>
<evidence type="ECO:0000259" key="6">
    <source>
        <dbReference type="PROSITE" id="PS50893"/>
    </source>
</evidence>
<evidence type="ECO:0000313" key="8">
    <source>
        <dbReference type="Proteomes" id="UP000266091"/>
    </source>
</evidence>
<organism evidence="7 8">
    <name type="scientific">Mesosutterella multiformis</name>
    <dbReference type="NCBI Taxonomy" id="2259133"/>
    <lineage>
        <taxon>Bacteria</taxon>
        <taxon>Pseudomonadati</taxon>
        <taxon>Pseudomonadota</taxon>
        <taxon>Betaproteobacteria</taxon>
        <taxon>Burkholderiales</taxon>
        <taxon>Sutterellaceae</taxon>
        <taxon>Mesosutterella</taxon>
    </lineage>
</organism>
<dbReference type="PROSITE" id="PS50893">
    <property type="entry name" value="ABC_TRANSPORTER_2"/>
    <property type="match status" value="1"/>
</dbReference>
<evidence type="ECO:0000256" key="1">
    <source>
        <dbReference type="ARBA" id="ARBA00005417"/>
    </source>
</evidence>
<dbReference type="EMBL" id="BGZJ01000001">
    <property type="protein sequence ID" value="GBO94143.1"/>
    <property type="molecule type" value="Genomic_DNA"/>
</dbReference>
<dbReference type="Proteomes" id="UP000266091">
    <property type="component" value="Unassembled WGS sequence"/>
</dbReference>
<dbReference type="RefSeq" id="WP_170135119.1">
    <property type="nucleotide sequence ID" value="NZ_BGZJ01000001.1"/>
</dbReference>
<evidence type="ECO:0000256" key="2">
    <source>
        <dbReference type="ARBA" id="ARBA00022448"/>
    </source>
</evidence>
<proteinExistence type="inferred from homology"/>
<dbReference type="InterPro" id="IPR027417">
    <property type="entry name" value="P-loop_NTPase"/>
</dbReference>
<dbReference type="Pfam" id="PF00005">
    <property type="entry name" value="ABC_tran"/>
    <property type="match status" value="1"/>
</dbReference>
<dbReference type="InterPro" id="IPR003593">
    <property type="entry name" value="AAA+_ATPase"/>
</dbReference>
<dbReference type="InterPro" id="IPR003439">
    <property type="entry name" value="ABC_transporter-like_ATP-bd"/>
</dbReference>
<evidence type="ECO:0000313" key="7">
    <source>
        <dbReference type="EMBL" id="GBO94143.1"/>
    </source>
</evidence>
<name>A0A388SEQ2_9BURK</name>
<keyword evidence="4" id="KW-0547">Nucleotide-binding</keyword>
<dbReference type="GO" id="GO:0005524">
    <property type="term" value="F:ATP binding"/>
    <property type="evidence" value="ECO:0007669"/>
    <property type="project" value="UniProtKB-KW"/>
</dbReference>
<dbReference type="PANTHER" id="PTHR42734:SF17">
    <property type="entry name" value="METAL TRANSPORT SYSTEM ATP-BINDING PROTEIN TM_0124-RELATED"/>
    <property type="match status" value="1"/>
</dbReference>
<gene>
    <name evidence="7" type="ORF">MESMUL_14970</name>
</gene>
<comment type="similarity">
    <text evidence="1">Belongs to the ABC transporter superfamily.</text>
</comment>
<keyword evidence="3" id="KW-0472">Membrane</keyword>
<evidence type="ECO:0000256" key="4">
    <source>
        <dbReference type="ARBA" id="ARBA00022741"/>
    </source>
</evidence>
<dbReference type="PANTHER" id="PTHR42734">
    <property type="entry name" value="METAL TRANSPORT SYSTEM ATP-BINDING PROTEIN TM_0124-RELATED"/>
    <property type="match status" value="1"/>
</dbReference>
<feature type="domain" description="ABC transporter" evidence="6">
    <location>
        <begin position="2"/>
        <end position="225"/>
    </location>
</feature>
<sequence length="225" mass="24819">MVEISNLSFSYSGHAPFLFQSVTETLTDGSWTSITGESGSGKSTLIRLMLGLLKPSAGSIRVPRGTRIGFVPQASDYAYSDFPITLLEALTIYERLRTRTEKGILASLRIGKTNLRDSALLALESVDLGHRAEALVSTLSGGEMKRFYLSRALISFPALLILDEPSSGLDPKRAEEIYELIRHVHEKHHLTVIAVEHNLGAARRYSDRILELKDGRLTESEALHA</sequence>
<evidence type="ECO:0000256" key="3">
    <source>
        <dbReference type="ARBA" id="ARBA00022475"/>
    </source>
</evidence>
<dbReference type="SMART" id="SM00382">
    <property type="entry name" value="AAA"/>
    <property type="match status" value="1"/>
</dbReference>